<protein>
    <submittedName>
        <fullName evidence="2">Uncharacterized protein</fullName>
    </submittedName>
</protein>
<gene>
    <name evidence="2" type="ORF">IL334_006962</name>
</gene>
<dbReference type="GeneID" id="87959092"/>
<organism evidence="2 3">
    <name type="scientific">Kwoniella shivajii</name>
    <dbReference type="NCBI Taxonomy" id="564305"/>
    <lineage>
        <taxon>Eukaryota</taxon>
        <taxon>Fungi</taxon>
        <taxon>Dikarya</taxon>
        <taxon>Basidiomycota</taxon>
        <taxon>Agaricomycotina</taxon>
        <taxon>Tremellomycetes</taxon>
        <taxon>Tremellales</taxon>
        <taxon>Cryptococcaceae</taxon>
        <taxon>Kwoniella</taxon>
    </lineage>
</organism>
<feature type="region of interest" description="Disordered" evidence="1">
    <location>
        <begin position="417"/>
        <end position="475"/>
    </location>
</feature>
<evidence type="ECO:0000313" key="3">
    <source>
        <dbReference type="Proteomes" id="UP001329825"/>
    </source>
</evidence>
<feature type="compositionally biased region" description="Basic and acidic residues" evidence="1">
    <location>
        <begin position="144"/>
        <end position="159"/>
    </location>
</feature>
<proteinExistence type="predicted"/>
<dbReference type="RefSeq" id="XP_062794710.1">
    <property type="nucleotide sequence ID" value="XM_062938659.1"/>
</dbReference>
<evidence type="ECO:0000256" key="1">
    <source>
        <dbReference type="SAM" id="MobiDB-lite"/>
    </source>
</evidence>
<accession>A0ABZ1D7E7</accession>
<sequence length="501" mass="56328">MSITINDFLYNHMRSPMIMSAIDTRQVSTTTRKPNSTTFNLVAAVGREFEVDYEPKLLNVIEAHDEDFKKNAPTPQVLLDLSCAYEHVIRYSKTTNEHSVQGRLENWQFAAVDILQRRVGVDSTSEFYPDNESKERMRSLIIRPREKNSLTKEERESLHTRSKANKSLDVVKTEDIDSYVQTNCLSPIPKTKNGPPAYPRPKVNKEPELSVSEETDSAIKPYSGIPDFILVSEPEVIKVSKPTPKKRKLEEPLELEDKDTTLERKLIIEVKVDDILAKPALKKILKEFQREGYKKFRLILEQGDPKWNSNGHWSVPAPGPRIIGSATQAFIHMAVQILEELTLNKASMAITTSGRRSLLWKLEAEDRLQLSPMIEHDPDVEGSVPFIKLMAAVCYSVTRVPPPMIKIAASSTIDLPTGLPAESSSRPTNDPPEASTSISRRSSRRGGHKPELGIKDADLQETIRGAGTSKRGKFKKVTTELKTKVSTLFDRKGKGKAHPQE</sequence>
<feature type="region of interest" description="Disordered" evidence="1">
    <location>
        <begin position="187"/>
        <end position="216"/>
    </location>
</feature>
<dbReference type="Proteomes" id="UP001329825">
    <property type="component" value="Chromosome 10"/>
</dbReference>
<feature type="region of interest" description="Disordered" evidence="1">
    <location>
        <begin position="144"/>
        <end position="166"/>
    </location>
</feature>
<reference evidence="2 3" key="1">
    <citation type="submission" date="2024-01" db="EMBL/GenBank/DDBJ databases">
        <title>Comparative genomics of Cryptococcus and Kwoniella reveals pathogenesis evolution and contrasting modes of karyotype evolution via chromosome fusion or intercentromeric recombination.</title>
        <authorList>
            <person name="Coelho M.A."/>
            <person name="David-Palma M."/>
            <person name="Shea T."/>
            <person name="Bowers K."/>
            <person name="McGinley-Smith S."/>
            <person name="Mohammad A.W."/>
            <person name="Gnirke A."/>
            <person name="Yurkov A.M."/>
            <person name="Nowrousian M."/>
            <person name="Sun S."/>
            <person name="Cuomo C.A."/>
            <person name="Heitman J."/>
        </authorList>
    </citation>
    <scope>NUCLEOTIDE SEQUENCE [LARGE SCALE GENOMIC DNA]</scope>
    <source>
        <strain evidence="2">CBS 11374</strain>
    </source>
</reference>
<name>A0ABZ1D7E7_9TREE</name>
<keyword evidence="3" id="KW-1185">Reference proteome</keyword>
<evidence type="ECO:0000313" key="2">
    <source>
        <dbReference type="EMBL" id="WRT69971.1"/>
    </source>
</evidence>
<dbReference type="EMBL" id="CP141890">
    <property type="protein sequence ID" value="WRT69971.1"/>
    <property type="molecule type" value="Genomic_DNA"/>
</dbReference>
<feature type="compositionally biased region" description="Basic and acidic residues" evidence="1">
    <location>
        <begin position="448"/>
        <end position="458"/>
    </location>
</feature>